<reference evidence="4 5" key="1">
    <citation type="submission" date="2018-03" db="EMBL/GenBank/DDBJ databases">
        <authorList>
            <person name="Keele B.F."/>
        </authorList>
    </citation>
    <scope>NUCLEOTIDE SEQUENCE [LARGE SCALE GENOMIC DNA]</scope>
    <source>
        <strain evidence="4 5">CECT 8599</strain>
    </source>
</reference>
<name>A0A2R8BEV8_9RHOB</name>
<dbReference type="RefSeq" id="WP_108828692.1">
    <property type="nucleotide sequence ID" value="NZ_OMOR01000001.1"/>
</dbReference>
<evidence type="ECO:0000259" key="3">
    <source>
        <dbReference type="Pfam" id="PF01494"/>
    </source>
</evidence>
<evidence type="ECO:0000313" key="5">
    <source>
        <dbReference type="Proteomes" id="UP000244880"/>
    </source>
</evidence>
<keyword evidence="1 4" id="KW-0560">Oxidoreductase</keyword>
<dbReference type="Proteomes" id="UP000244880">
    <property type="component" value="Unassembled WGS sequence"/>
</dbReference>
<evidence type="ECO:0000313" key="4">
    <source>
        <dbReference type="EMBL" id="SPH21630.1"/>
    </source>
</evidence>
<dbReference type="SUPFAM" id="SSF51905">
    <property type="entry name" value="FAD/NAD(P)-binding domain"/>
    <property type="match status" value="1"/>
</dbReference>
<accession>A0A2R8BEV8</accession>
<dbReference type="SUPFAM" id="SSF54373">
    <property type="entry name" value="FAD-linked reductases, C-terminal domain"/>
    <property type="match status" value="1"/>
</dbReference>
<dbReference type="OrthoDB" id="4230779at2"/>
<dbReference type="InterPro" id="IPR002938">
    <property type="entry name" value="FAD-bd"/>
</dbReference>
<dbReference type="InterPro" id="IPR036188">
    <property type="entry name" value="FAD/NAD-bd_sf"/>
</dbReference>
<dbReference type="AlphaFoldDB" id="A0A2R8BEV8"/>
<dbReference type="PANTHER" id="PTHR13789:SF309">
    <property type="entry name" value="PUTATIVE (AFU_ORTHOLOGUE AFUA_6G14510)-RELATED"/>
    <property type="match status" value="1"/>
</dbReference>
<evidence type="ECO:0000256" key="2">
    <source>
        <dbReference type="ARBA" id="ARBA00023033"/>
    </source>
</evidence>
<proteinExistence type="predicted"/>
<evidence type="ECO:0000256" key="1">
    <source>
        <dbReference type="ARBA" id="ARBA00023002"/>
    </source>
</evidence>
<keyword evidence="2" id="KW-0503">Monooxygenase</keyword>
<dbReference type="GO" id="GO:0018669">
    <property type="term" value="F:3-hydroxybenzoate 6-monooxygenase activity"/>
    <property type="evidence" value="ECO:0007669"/>
    <property type="project" value="UniProtKB-EC"/>
</dbReference>
<dbReference type="Gene3D" id="3.50.50.60">
    <property type="entry name" value="FAD/NAD(P)-binding domain"/>
    <property type="match status" value="1"/>
</dbReference>
<organism evidence="4 5">
    <name type="scientific">Ascidiaceihabitans donghaensis</name>
    <dbReference type="NCBI Taxonomy" id="1510460"/>
    <lineage>
        <taxon>Bacteria</taxon>
        <taxon>Pseudomonadati</taxon>
        <taxon>Pseudomonadota</taxon>
        <taxon>Alphaproteobacteria</taxon>
        <taxon>Rhodobacterales</taxon>
        <taxon>Paracoccaceae</taxon>
        <taxon>Ascidiaceihabitans</taxon>
    </lineage>
</organism>
<gene>
    <name evidence="4" type="primary">xlnD_1</name>
    <name evidence="4" type="ORF">ASD8599_02382</name>
</gene>
<dbReference type="EC" id="1.14.13.24" evidence="4"/>
<dbReference type="PRINTS" id="PR00420">
    <property type="entry name" value="RNGMNOXGNASE"/>
</dbReference>
<dbReference type="Pfam" id="PF01494">
    <property type="entry name" value="FAD_binding_3"/>
    <property type="match status" value="1"/>
</dbReference>
<dbReference type="InterPro" id="IPR050493">
    <property type="entry name" value="FAD-dep_Monooxygenase_BioMet"/>
</dbReference>
<dbReference type="GO" id="GO:0071949">
    <property type="term" value="F:FAD binding"/>
    <property type="evidence" value="ECO:0007669"/>
    <property type="project" value="InterPro"/>
</dbReference>
<sequence length="387" mass="41515">MLRNVIVVGGGIAGLAAATLLGRAGASVTLLERAPALREVGAGIQISPNGLTVLRAMGLETPLQQSGAVQAQAVCLCDYKRPGEVARLDLTRLGNDQKYYFVHRADVLTVLVNAARQAGVQIMTNMAVKAISSGAPASVDLMDGTCLRAELVVAADGVHSVGRSGLNPTSDPFFTGQVAWRAMVENMHDVPSEARVFMGPGRHIVSYPLRHGKLVNIVAVEERDTWVAEGWDHVGDADVLRARFADFEGPSAALLDAVGDVSVWGLHRHPIAKTWYNEGVVLVGDAAHPTLPFLAQGANMALEDVWVLAQCLKNKGLDGLQAYQDVRMARVPRVLKVADGNARNYHLRPGPMRSVAHLGLKTLSNLAPGVMLGKFDWLYRHDVTAPR</sequence>
<protein>
    <submittedName>
        <fullName evidence="4">3-hydroxybenzoate 6-hydroxylase 1</fullName>
        <ecNumber evidence="4">1.14.13.24</ecNumber>
    </submittedName>
</protein>
<dbReference type="PANTHER" id="PTHR13789">
    <property type="entry name" value="MONOOXYGENASE"/>
    <property type="match status" value="1"/>
</dbReference>
<feature type="domain" description="FAD-binding" evidence="3">
    <location>
        <begin position="4"/>
        <end position="336"/>
    </location>
</feature>
<dbReference type="EMBL" id="OMOR01000001">
    <property type="protein sequence ID" value="SPH21630.1"/>
    <property type="molecule type" value="Genomic_DNA"/>
</dbReference>
<keyword evidence="5" id="KW-1185">Reference proteome</keyword>